<dbReference type="Proteomes" id="UP000598271">
    <property type="component" value="Unassembled WGS sequence"/>
</dbReference>
<accession>A0A8J3DF29</accession>
<comment type="caution">
    <text evidence="1">The sequence shown here is derived from an EMBL/GenBank/DDBJ whole genome shotgun (WGS) entry which is preliminary data.</text>
</comment>
<dbReference type="EMBL" id="BMXF01000006">
    <property type="protein sequence ID" value="GHB85459.1"/>
    <property type="molecule type" value="Genomic_DNA"/>
</dbReference>
<sequence>MAQPNLTLIDALRRTAAKLQKGAPYQWGHMGSCNCGNLAQELTTLTKAEIHEHALAVGRGDWQEQLNDYCPTSGLPMDLLIADMLEAGLTSSDLQHLERLTDRRILERLPREKRYLRHNFRDDVILYINAWADLLEEQLLNKIKLPNLEEIEEGVLA</sequence>
<protein>
    <submittedName>
        <fullName evidence="1">Uncharacterized protein</fullName>
    </submittedName>
</protein>
<evidence type="ECO:0000313" key="2">
    <source>
        <dbReference type="Proteomes" id="UP000598271"/>
    </source>
</evidence>
<keyword evidence="2" id="KW-1185">Reference proteome</keyword>
<organism evidence="1 2">
    <name type="scientific">Persicitalea jodogahamensis</name>
    <dbReference type="NCBI Taxonomy" id="402147"/>
    <lineage>
        <taxon>Bacteria</taxon>
        <taxon>Pseudomonadati</taxon>
        <taxon>Bacteroidota</taxon>
        <taxon>Cytophagia</taxon>
        <taxon>Cytophagales</taxon>
        <taxon>Spirosomataceae</taxon>
        <taxon>Persicitalea</taxon>
    </lineage>
</organism>
<evidence type="ECO:0000313" key="1">
    <source>
        <dbReference type="EMBL" id="GHB85459.1"/>
    </source>
</evidence>
<dbReference type="RefSeq" id="WP_189567931.1">
    <property type="nucleotide sequence ID" value="NZ_BMXF01000006.1"/>
</dbReference>
<proteinExistence type="predicted"/>
<name>A0A8J3DF29_9BACT</name>
<reference evidence="1 2" key="1">
    <citation type="journal article" date="2014" name="Int. J. Syst. Evol. Microbiol.">
        <title>Complete genome sequence of Corynebacterium casei LMG S-19264T (=DSM 44701T), isolated from a smear-ripened cheese.</title>
        <authorList>
            <consortium name="US DOE Joint Genome Institute (JGI-PGF)"/>
            <person name="Walter F."/>
            <person name="Albersmeier A."/>
            <person name="Kalinowski J."/>
            <person name="Ruckert C."/>
        </authorList>
    </citation>
    <scope>NUCLEOTIDE SEQUENCE [LARGE SCALE GENOMIC DNA]</scope>
    <source>
        <strain evidence="1 2">KCTC 12866</strain>
    </source>
</reference>
<dbReference type="AlphaFoldDB" id="A0A8J3DF29"/>
<gene>
    <name evidence="1" type="ORF">GCM10007390_46040</name>
</gene>